<dbReference type="SUPFAM" id="SSF48452">
    <property type="entry name" value="TPR-like"/>
    <property type="match status" value="1"/>
</dbReference>
<proteinExistence type="predicted"/>
<comment type="caution">
    <text evidence="2">The sequence shown here is derived from an EMBL/GenBank/DDBJ whole genome shotgun (WGS) entry which is preliminary data.</text>
</comment>
<keyword evidence="1" id="KW-0732">Signal</keyword>
<feature type="chain" id="PRO_5040875286" description="Tetratricopeptide repeat protein" evidence="1">
    <location>
        <begin position="25"/>
        <end position="395"/>
    </location>
</feature>
<feature type="signal peptide" evidence="1">
    <location>
        <begin position="1"/>
        <end position="24"/>
    </location>
</feature>
<dbReference type="Gene3D" id="1.25.40.10">
    <property type="entry name" value="Tetratricopeptide repeat domain"/>
    <property type="match status" value="2"/>
</dbReference>
<evidence type="ECO:0000313" key="2">
    <source>
        <dbReference type="EMBL" id="MCW8347898.1"/>
    </source>
</evidence>
<dbReference type="EMBL" id="JAKRRY010000027">
    <property type="protein sequence ID" value="MCW8347898.1"/>
    <property type="molecule type" value="Genomic_DNA"/>
</dbReference>
<organism evidence="2 3">
    <name type="scientific">Vibrio qingdaonensis</name>
    <dbReference type="NCBI Taxonomy" id="2829491"/>
    <lineage>
        <taxon>Bacteria</taxon>
        <taxon>Pseudomonadati</taxon>
        <taxon>Pseudomonadota</taxon>
        <taxon>Gammaproteobacteria</taxon>
        <taxon>Vibrionales</taxon>
        <taxon>Vibrionaceae</taxon>
        <taxon>Vibrio</taxon>
    </lineage>
</organism>
<protein>
    <recommendedName>
        <fullName evidence="4">Tetratricopeptide repeat protein</fullName>
    </recommendedName>
</protein>
<sequence>MNKLISYIGLVLVCSLSFAQTAIAKQELGMRTATQVSKAYSLEQEDKLKDAITLLEKLKPSANYDQAYVARMLGIYYWQAEQSELAIKQLQIAVNTGAFTGEQGWQTERMLAELLLSETKAEQALVHFDALVKSAGSLDIPKEQITTAWLNTARSHYLLQQWTPLLTAIKQYHKLDSTPKLQPLSLQLSAELQLSHLKSAIITSQKLLALQPNNAMWWQQLSALYMQTKQYKLALATLVSAQRAGIDMPESMQVSMAQLYAQQGIPEKSAHLYSDLQVNDTDIETIIKQATHWQMAREWHNAQRSWQAAARLNAKYYEQVSRLELQQGAFDAALISLSKVTGISLQEKQILQIRAYVGLKQYEAAKKLAQAAHREKPSSQTSDWLDYLDQMTKTR</sequence>
<evidence type="ECO:0000313" key="3">
    <source>
        <dbReference type="Proteomes" id="UP001155587"/>
    </source>
</evidence>
<dbReference type="RefSeq" id="WP_265676438.1">
    <property type="nucleotide sequence ID" value="NZ_JAKRRY010000027.1"/>
</dbReference>
<accession>A0A9X3CR46</accession>
<dbReference type="AlphaFoldDB" id="A0A9X3CR46"/>
<name>A0A9X3CR46_9VIBR</name>
<keyword evidence="3" id="KW-1185">Reference proteome</keyword>
<dbReference type="Proteomes" id="UP001155587">
    <property type="component" value="Unassembled WGS sequence"/>
</dbReference>
<evidence type="ECO:0000256" key="1">
    <source>
        <dbReference type="SAM" id="SignalP"/>
    </source>
</evidence>
<reference evidence="2" key="1">
    <citation type="submission" date="2022-02" db="EMBL/GenBank/DDBJ databases">
        <title>Vibrio sp. nov, a new bacterium isolated from seawater.</title>
        <authorList>
            <person name="Yuan Y."/>
        </authorList>
    </citation>
    <scope>NUCLEOTIDE SEQUENCE</scope>
    <source>
        <strain evidence="2">ZSDZ65</strain>
    </source>
</reference>
<dbReference type="InterPro" id="IPR011990">
    <property type="entry name" value="TPR-like_helical_dom_sf"/>
</dbReference>
<evidence type="ECO:0008006" key="4">
    <source>
        <dbReference type="Google" id="ProtNLM"/>
    </source>
</evidence>
<gene>
    <name evidence="2" type="ORF">MD535_18075</name>
</gene>